<comment type="caution">
    <text evidence="2">The sequence shown here is derived from an EMBL/GenBank/DDBJ whole genome shotgun (WGS) entry which is preliminary data.</text>
</comment>
<dbReference type="Proteomes" id="UP000688947">
    <property type="component" value="Unassembled WGS sequence"/>
</dbReference>
<feature type="domain" description="Tc1-like transposase DDE" evidence="1">
    <location>
        <begin position="47"/>
        <end position="98"/>
    </location>
</feature>
<dbReference type="Pfam" id="PF13358">
    <property type="entry name" value="DDE_3"/>
    <property type="match status" value="1"/>
</dbReference>
<name>A0A8T1TMM7_9STRA</name>
<gene>
    <name evidence="2" type="ORF">JG687_00018448</name>
</gene>
<proteinExistence type="predicted"/>
<evidence type="ECO:0000259" key="1">
    <source>
        <dbReference type="Pfam" id="PF13358"/>
    </source>
</evidence>
<dbReference type="InterPro" id="IPR038717">
    <property type="entry name" value="Tc1-like_DDE_dom"/>
</dbReference>
<dbReference type="AlphaFoldDB" id="A0A8T1TMM7"/>
<organism evidence="2 3">
    <name type="scientific">Phytophthora cactorum</name>
    <dbReference type="NCBI Taxonomy" id="29920"/>
    <lineage>
        <taxon>Eukaryota</taxon>
        <taxon>Sar</taxon>
        <taxon>Stramenopiles</taxon>
        <taxon>Oomycota</taxon>
        <taxon>Peronosporomycetes</taxon>
        <taxon>Peronosporales</taxon>
        <taxon>Peronosporaceae</taxon>
        <taxon>Phytophthora</taxon>
    </lineage>
</organism>
<evidence type="ECO:0000313" key="2">
    <source>
        <dbReference type="EMBL" id="KAG6943464.1"/>
    </source>
</evidence>
<evidence type="ECO:0000313" key="3">
    <source>
        <dbReference type="Proteomes" id="UP000688947"/>
    </source>
</evidence>
<accession>A0A8T1TMM7</accession>
<protein>
    <recommendedName>
        <fullName evidence="1">Tc1-like transposase DDE domain-containing protein</fullName>
    </recommendedName>
</protein>
<dbReference type="EMBL" id="JAENGZ010002539">
    <property type="protein sequence ID" value="KAG6943464.1"/>
    <property type="molecule type" value="Genomic_DNA"/>
</dbReference>
<dbReference type="OrthoDB" id="123070at2759"/>
<reference evidence="2" key="1">
    <citation type="submission" date="2021-01" db="EMBL/GenBank/DDBJ databases">
        <title>Phytophthora aleatoria, a newly-described species from Pinus radiata is distinct from Phytophthora cactorum isolates based on comparative genomics.</title>
        <authorList>
            <person name="Mcdougal R."/>
            <person name="Panda P."/>
            <person name="Williams N."/>
            <person name="Studholme D.J."/>
        </authorList>
    </citation>
    <scope>NUCLEOTIDE SEQUENCE</scope>
    <source>
        <strain evidence="2">NZFS 3830</strain>
    </source>
</reference>
<sequence length="127" mass="14726">MREEKVTIRGDFQRKPRGMFDRVSFVECCRDFVYSDCGNIRQYPGSNSNSVWILDGAIIHRHPEIVHYLHSVGVVPMFLPAYCPSFNPIEFMFEYMKKLSSATTASRVRGISHHLPWKHFSGSRCLI</sequence>